<dbReference type="Gene3D" id="3.40.390.10">
    <property type="entry name" value="Collagenase (Catalytic Domain)"/>
    <property type="match status" value="1"/>
</dbReference>
<keyword evidence="1 5" id="KW-0482">Metalloprotease</keyword>
<keyword evidence="1" id="KW-0479">Metal-binding</keyword>
<keyword evidence="1" id="KW-0862">Zinc</keyword>
<reference evidence="5" key="1">
    <citation type="submission" date="2024-06" db="EMBL/GenBank/DDBJ databases">
        <authorList>
            <person name="Li S."/>
        </authorList>
    </citation>
    <scope>NUCLEOTIDE SEQUENCE</scope>
    <source>
        <strain evidence="5">SR10</strain>
    </source>
</reference>
<name>A0AAU8MXT3_9GAMM</name>
<feature type="region of interest" description="Disordered" evidence="3">
    <location>
        <begin position="1"/>
        <end position="25"/>
    </location>
</feature>
<feature type="domain" description="Peptidase M12A" evidence="4">
    <location>
        <begin position="83"/>
        <end position="271"/>
    </location>
</feature>
<dbReference type="PANTHER" id="PTHR10127:SF873">
    <property type="entry name" value="METALLOENDOPEPTIDASE"/>
    <property type="match status" value="1"/>
</dbReference>
<feature type="binding site" evidence="1">
    <location>
        <position position="180"/>
    </location>
    <ligand>
        <name>Zn(2+)</name>
        <dbReference type="ChEBI" id="CHEBI:29105"/>
        <note>catalytic</note>
    </ligand>
</feature>
<feature type="coiled-coil region" evidence="2">
    <location>
        <begin position="401"/>
        <end position="435"/>
    </location>
</feature>
<keyword evidence="1" id="KW-0378">Hydrolase</keyword>
<dbReference type="AlphaFoldDB" id="A0AAU8MXT3"/>
<dbReference type="CDD" id="cd04280">
    <property type="entry name" value="ZnMc_astacin_like"/>
    <property type="match status" value="1"/>
</dbReference>
<comment type="caution">
    <text evidence="1">Lacks conserved residue(s) required for the propagation of feature annotation.</text>
</comment>
<evidence type="ECO:0000259" key="4">
    <source>
        <dbReference type="PROSITE" id="PS51864"/>
    </source>
</evidence>
<evidence type="ECO:0000313" key="5">
    <source>
        <dbReference type="EMBL" id="XCO76786.1"/>
    </source>
</evidence>
<dbReference type="InterPro" id="IPR006026">
    <property type="entry name" value="Peptidase_Metallo"/>
</dbReference>
<keyword evidence="1" id="KW-0645">Protease</keyword>
<feature type="compositionally biased region" description="Basic and acidic residues" evidence="3">
    <location>
        <begin position="1"/>
        <end position="19"/>
    </location>
</feature>
<dbReference type="RefSeq" id="WP_363800011.1">
    <property type="nucleotide sequence ID" value="NZ_CP159925.1"/>
</dbReference>
<feature type="active site" evidence="1">
    <location>
        <position position="171"/>
    </location>
</feature>
<dbReference type="InterPro" id="IPR001506">
    <property type="entry name" value="Peptidase_M12A"/>
</dbReference>
<dbReference type="GO" id="GO:0008270">
    <property type="term" value="F:zinc ion binding"/>
    <property type="evidence" value="ECO:0007669"/>
    <property type="project" value="UniProtKB-UniRule"/>
</dbReference>
<dbReference type="PRINTS" id="PR00480">
    <property type="entry name" value="ASTACIN"/>
</dbReference>
<evidence type="ECO:0000256" key="1">
    <source>
        <dbReference type="PROSITE-ProRule" id="PRU01211"/>
    </source>
</evidence>
<evidence type="ECO:0000256" key="2">
    <source>
        <dbReference type="SAM" id="Coils"/>
    </source>
</evidence>
<dbReference type="GO" id="GO:0006508">
    <property type="term" value="P:proteolysis"/>
    <property type="evidence" value="ECO:0007669"/>
    <property type="project" value="UniProtKB-KW"/>
</dbReference>
<organism evidence="5">
    <name type="scientific">Lysobacter firmicutimachus</name>
    <dbReference type="NCBI Taxonomy" id="1792846"/>
    <lineage>
        <taxon>Bacteria</taxon>
        <taxon>Pseudomonadati</taxon>
        <taxon>Pseudomonadota</taxon>
        <taxon>Gammaproteobacteria</taxon>
        <taxon>Lysobacterales</taxon>
        <taxon>Lysobacteraceae</taxon>
        <taxon>Lysobacter</taxon>
    </lineage>
</organism>
<sequence length="454" mass="48168">MATRKGNDDDNTRPPKQGEFRGGGPVRTALIRGETFRAKAVQYVEVDGMAMFEGDIVLGTVEEVEATSEMLRAEAAGGVAMAVAISGSQFRWPGCKIPYTIDPALPNQARVTDAIAHWEANTRFRFVLRTSEADYVTFRPGSGCSAQVGRRGGQQFVNLAPGCTLGNTIHEIGHVVGLWHEQSREDRDSFVRIEWANITSGFEHNFNQHISDGDDIGGYDYGSIMHYPRNAFSSNGLDTIVPIGAVPPGTVIGQRNGLSPGDIAAVNSFCPLVTIKETLKEAPLDTLKEKTKEAPLDTLKEKVKEAPLDTLKEKIKEAPLDTLKELRKDVISDTVKEQIADTRKEGVFDPGPTLAENLTTPGRSAVINPALPGGARGAVPFAIATGAGALPGAAGDGGAGEQEIADTVAALDAQLQQLAEELARADAARAALQAQYDETAALLAQIAQSAGGNG</sequence>
<feature type="binding site" evidence="1">
    <location>
        <position position="174"/>
    </location>
    <ligand>
        <name>Zn(2+)</name>
        <dbReference type="ChEBI" id="CHEBI:29105"/>
        <note>catalytic</note>
    </ligand>
</feature>
<keyword evidence="2" id="KW-0175">Coiled coil</keyword>
<feature type="binding site" evidence="1">
    <location>
        <position position="170"/>
    </location>
    <ligand>
        <name>Zn(2+)</name>
        <dbReference type="ChEBI" id="CHEBI:29105"/>
        <note>catalytic</note>
    </ligand>
</feature>
<dbReference type="EMBL" id="CP159925">
    <property type="protein sequence ID" value="XCO76786.1"/>
    <property type="molecule type" value="Genomic_DNA"/>
</dbReference>
<dbReference type="NCBIfam" id="NF045530">
    <property type="entry name" value="LegP"/>
    <property type="match status" value="1"/>
</dbReference>
<dbReference type="Pfam" id="PF01400">
    <property type="entry name" value="Astacin"/>
    <property type="match status" value="1"/>
</dbReference>
<dbReference type="PANTHER" id="PTHR10127">
    <property type="entry name" value="DISCOIDIN, CUB, EGF, LAMININ , AND ZINC METALLOPROTEASE DOMAIN CONTAINING"/>
    <property type="match status" value="1"/>
</dbReference>
<accession>A0AAU8MXT3</accession>
<dbReference type="SMART" id="SM00235">
    <property type="entry name" value="ZnMc"/>
    <property type="match status" value="1"/>
</dbReference>
<gene>
    <name evidence="5" type="primary">legP</name>
    <name evidence="5" type="ORF">ABU614_08370</name>
</gene>
<protein>
    <submittedName>
        <fullName evidence="5">Dot/Icm T4SS effector Zinc-dependent metalloprotease LegP</fullName>
    </submittedName>
</protein>
<dbReference type="PROSITE" id="PS51864">
    <property type="entry name" value="ASTACIN"/>
    <property type="match status" value="1"/>
</dbReference>
<proteinExistence type="predicted"/>
<dbReference type="SUPFAM" id="SSF55486">
    <property type="entry name" value="Metalloproteases ('zincins'), catalytic domain"/>
    <property type="match status" value="1"/>
</dbReference>
<dbReference type="GO" id="GO:0004222">
    <property type="term" value="F:metalloendopeptidase activity"/>
    <property type="evidence" value="ECO:0007669"/>
    <property type="project" value="UniProtKB-UniRule"/>
</dbReference>
<comment type="cofactor">
    <cofactor evidence="1">
        <name>Zn(2+)</name>
        <dbReference type="ChEBI" id="CHEBI:29105"/>
    </cofactor>
    <text evidence="1">Binds 1 zinc ion per subunit.</text>
</comment>
<dbReference type="InterPro" id="IPR024079">
    <property type="entry name" value="MetalloPept_cat_dom_sf"/>
</dbReference>
<dbReference type="InterPro" id="IPR034035">
    <property type="entry name" value="Astacin-like_dom"/>
</dbReference>
<evidence type="ECO:0000256" key="3">
    <source>
        <dbReference type="SAM" id="MobiDB-lite"/>
    </source>
</evidence>